<protein>
    <submittedName>
        <fullName evidence="1">Uncharacterized protein</fullName>
    </submittedName>
</protein>
<accession>A0A0C9ZNI3</accession>
<dbReference type="EMBL" id="KN833752">
    <property type="protein sequence ID" value="KIK21363.1"/>
    <property type="molecule type" value="Genomic_DNA"/>
</dbReference>
<name>A0A0C9ZNI3_9AGAM</name>
<gene>
    <name evidence="1" type="ORF">PISMIDRAFT_681276</name>
</gene>
<evidence type="ECO:0000313" key="2">
    <source>
        <dbReference type="Proteomes" id="UP000054018"/>
    </source>
</evidence>
<proteinExistence type="predicted"/>
<organism evidence="1 2">
    <name type="scientific">Pisolithus microcarpus 441</name>
    <dbReference type="NCBI Taxonomy" id="765257"/>
    <lineage>
        <taxon>Eukaryota</taxon>
        <taxon>Fungi</taxon>
        <taxon>Dikarya</taxon>
        <taxon>Basidiomycota</taxon>
        <taxon>Agaricomycotina</taxon>
        <taxon>Agaricomycetes</taxon>
        <taxon>Agaricomycetidae</taxon>
        <taxon>Boletales</taxon>
        <taxon>Sclerodermatineae</taxon>
        <taxon>Pisolithaceae</taxon>
        <taxon>Pisolithus</taxon>
    </lineage>
</organism>
<keyword evidence="2" id="KW-1185">Reference proteome</keyword>
<sequence length="59" mass="6933">MVRLPDLTYLGDYRLPYEKRTNCLSATSLLSRPSHASLPSYWKCVHKKREKTRDNKNPP</sequence>
<reference evidence="1 2" key="1">
    <citation type="submission" date="2014-04" db="EMBL/GenBank/DDBJ databases">
        <authorList>
            <consortium name="DOE Joint Genome Institute"/>
            <person name="Kuo A."/>
            <person name="Kohler A."/>
            <person name="Costa M.D."/>
            <person name="Nagy L.G."/>
            <person name="Floudas D."/>
            <person name="Copeland A."/>
            <person name="Barry K.W."/>
            <person name="Cichocki N."/>
            <person name="Veneault-Fourrey C."/>
            <person name="LaButti K."/>
            <person name="Lindquist E.A."/>
            <person name="Lipzen A."/>
            <person name="Lundell T."/>
            <person name="Morin E."/>
            <person name="Murat C."/>
            <person name="Sun H."/>
            <person name="Tunlid A."/>
            <person name="Henrissat B."/>
            <person name="Grigoriev I.V."/>
            <person name="Hibbett D.S."/>
            <person name="Martin F."/>
            <person name="Nordberg H.P."/>
            <person name="Cantor M.N."/>
            <person name="Hua S.X."/>
        </authorList>
    </citation>
    <scope>NUCLEOTIDE SEQUENCE [LARGE SCALE GENOMIC DNA]</scope>
    <source>
        <strain evidence="1 2">441</strain>
    </source>
</reference>
<dbReference type="AlphaFoldDB" id="A0A0C9ZNI3"/>
<feature type="non-terminal residue" evidence="1">
    <location>
        <position position="59"/>
    </location>
</feature>
<dbReference type="Proteomes" id="UP000054018">
    <property type="component" value="Unassembled WGS sequence"/>
</dbReference>
<evidence type="ECO:0000313" key="1">
    <source>
        <dbReference type="EMBL" id="KIK21363.1"/>
    </source>
</evidence>
<dbReference type="HOGENOM" id="CLU_2967399_0_0_1"/>
<reference evidence="2" key="2">
    <citation type="submission" date="2015-01" db="EMBL/GenBank/DDBJ databases">
        <title>Evolutionary Origins and Diversification of the Mycorrhizal Mutualists.</title>
        <authorList>
            <consortium name="DOE Joint Genome Institute"/>
            <consortium name="Mycorrhizal Genomics Consortium"/>
            <person name="Kohler A."/>
            <person name="Kuo A."/>
            <person name="Nagy L.G."/>
            <person name="Floudas D."/>
            <person name="Copeland A."/>
            <person name="Barry K.W."/>
            <person name="Cichocki N."/>
            <person name="Veneault-Fourrey C."/>
            <person name="LaButti K."/>
            <person name="Lindquist E.A."/>
            <person name="Lipzen A."/>
            <person name="Lundell T."/>
            <person name="Morin E."/>
            <person name="Murat C."/>
            <person name="Riley R."/>
            <person name="Ohm R."/>
            <person name="Sun H."/>
            <person name="Tunlid A."/>
            <person name="Henrissat B."/>
            <person name="Grigoriev I.V."/>
            <person name="Hibbett D.S."/>
            <person name="Martin F."/>
        </authorList>
    </citation>
    <scope>NUCLEOTIDE SEQUENCE [LARGE SCALE GENOMIC DNA]</scope>
    <source>
        <strain evidence="2">441</strain>
    </source>
</reference>